<dbReference type="GO" id="GO:0008146">
    <property type="term" value="F:sulfotransferase activity"/>
    <property type="evidence" value="ECO:0007669"/>
    <property type="project" value="InterPro"/>
</dbReference>
<comment type="similarity">
    <text evidence="1 3">Belongs to the sulfotransferase 1 family.</text>
</comment>
<dbReference type="PANTHER" id="PTHR11783">
    <property type="entry name" value="SULFOTRANSFERASE SULT"/>
    <property type="match status" value="1"/>
</dbReference>
<evidence type="ECO:0000313" key="7">
    <source>
        <dbReference type="Proteomes" id="UP000626092"/>
    </source>
</evidence>
<evidence type="ECO:0000313" key="6">
    <source>
        <dbReference type="EMBL" id="KAF7131545.1"/>
    </source>
</evidence>
<dbReference type="OrthoDB" id="205623at2759"/>
<dbReference type="SUPFAM" id="SSF52540">
    <property type="entry name" value="P-loop containing nucleoside triphosphate hydrolases"/>
    <property type="match status" value="1"/>
</dbReference>
<feature type="domain" description="Sulfotransferase" evidence="5">
    <location>
        <begin position="79"/>
        <end position="336"/>
    </location>
</feature>
<name>A0A834GC52_RHOSS</name>
<evidence type="ECO:0000256" key="4">
    <source>
        <dbReference type="SAM" id="MobiDB-lite"/>
    </source>
</evidence>
<evidence type="ECO:0000256" key="3">
    <source>
        <dbReference type="RuleBase" id="RU361155"/>
    </source>
</evidence>
<dbReference type="Pfam" id="PF00685">
    <property type="entry name" value="Sulfotransfer_1"/>
    <property type="match status" value="1"/>
</dbReference>
<evidence type="ECO:0000256" key="2">
    <source>
        <dbReference type="ARBA" id="ARBA00022679"/>
    </source>
</evidence>
<feature type="region of interest" description="Disordered" evidence="4">
    <location>
        <begin position="1"/>
        <end position="26"/>
    </location>
</feature>
<keyword evidence="7" id="KW-1185">Reference proteome</keyword>
<evidence type="ECO:0000256" key="1">
    <source>
        <dbReference type="ARBA" id="ARBA00005771"/>
    </source>
</evidence>
<dbReference type="Proteomes" id="UP000626092">
    <property type="component" value="Unassembled WGS sequence"/>
</dbReference>
<keyword evidence="2 3" id="KW-0808">Transferase</keyword>
<accession>A0A834GC52</accession>
<dbReference type="AlphaFoldDB" id="A0A834GC52"/>
<proteinExistence type="inferred from homology"/>
<dbReference type="InterPro" id="IPR000863">
    <property type="entry name" value="Sulfotransferase_dom"/>
</dbReference>
<reference evidence="6" key="1">
    <citation type="submission" date="2019-11" db="EMBL/GenBank/DDBJ databases">
        <authorList>
            <person name="Liu Y."/>
            <person name="Hou J."/>
            <person name="Li T.-Q."/>
            <person name="Guan C.-H."/>
            <person name="Wu X."/>
            <person name="Wu H.-Z."/>
            <person name="Ling F."/>
            <person name="Zhang R."/>
            <person name="Shi X.-G."/>
            <person name="Ren J.-P."/>
            <person name="Chen E.-F."/>
            <person name="Sun J.-M."/>
        </authorList>
    </citation>
    <scope>NUCLEOTIDE SEQUENCE</scope>
    <source>
        <strain evidence="6">Adult_tree_wgs_1</strain>
        <tissue evidence="6">Leaves</tissue>
    </source>
</reference>
<dbReference type="EC" id="2.8.2.-" evidence="3"/>
<organism evidence="6 7">
    <name type="scientific">Rhododendron simsii</name>
    <name type="common">Sims's rhododendron</name>
    <dbReference type="NCBI Taxonomy" id="118357"/>
    <lineage>
        <taxon>Eukaryota</taxon>
        <taxon>Viridiplantae</taxon>
        <taxon>Streptophyta</taxon>
        <taxon>Embryophyta</taxon>
        <taxon>Tracheophyta</taxon>
        <taxon>Spermatophyta</taxon>
        <taxon>Magnoliopsida</taxon>
        <taxon>eudicotyledons</taxon>
        <taxon>Gunneridae</taxon>
        <taxon>Pentapetalae</taxon>
        <taxon>asterids</taxon>
        <taxon>Ericales</taxon>
        <taxon>Ericaceae</taxon>
        <taxon>Ericoideae</taxon>
        <taxon>Rhodoreae</taxon>
        <taxon>Rhododendron</taxon>
    </lineage>
</organism>
<sequence>MASQLPLSSPHPPPPPPPPPPPKYLQEDDLTQECRDLLTSLPRENGWVNSHLYNYQGFWHTSRVFQGTFSCQKLFQAQDTDILLVTFPKSGTTWLKAILFGLVNRTHYPDTKHHPLLASSPHDLVPFLEQLFADKQVPDLASFTSPRLFSTHSPLPSLPESVRSSKCKMVYLCRNPMDTFVSLWHFTNKLRPEKIGVNSLEDVFDRFCRGVSLCGPFWDHVLGYWKESLDKPNKVIFLKYEEMKEEPNLHLGRLAEFLGFPFSAEEEASGLVDEILGLCSFDNLSNLEVNKTGKLWTGEEKRAFFRRGEVGDWKNFLTAEMVDRLDRISEQKLMNSGLKF</sequence>
<evidence type="ECO:0000259" key="5">
    <source>
        <dbReference type="Pfam" id="PF00685"/>
    </source>
</evidence>
<dbReference type="Gene3D" id="3.40.50.300">
    <property type="entry name" value="P-loop containing nucleotide triphosphate hydrolases"/>
    <property type="match status" value="1"/>
</dbReference>
<dbReference type="EMBL" id="WJXA01000009">
    <property type="protein sequence ID" value="KAF7131545.1"/>
    <property type="molecule type" value="Genomic_DNA"/>
</dbReference>
<feature type="compositionally biased region" description="Pro residues" evidence="4">
    <location>
        <begin position="9"/>
        <end position="23"/>
    </location>
</feature>
<dbReference type="InterPro" id="IPR027417">
    <property type="entry name" value="P-loop_NTPase"/>
</dbReference>
<protein>
    <recommendedName>
        <fullName evidence="3">Sulfotransferase</fullName>
        <ecNumber evidence="3">2.8.2.-</ecNumber>
    </recommendedName>
</protein>
<comment type="caution">
    <text evidence="6">The sequence shown here is derived from an EMBL/GenBank/DDBJ whole genome shotgun (WGS) entry which is preliminary data.</text>
</comment>
<gene>
    <name evidence="6" type="ORF">RHSIM_Rhsim09G0122500</name>
</gene>